<dbReference type="AlphaFoldDB" id="A0A368MX60"/>
<accession>A0A368MX60</accession>
<sequence>MKLKLLSFLLILLVLAACRNDHLQDLHYQEEGAKSELVSRIISLNESVHKQKLLPQLKAAKENIKKTMPKNIFGKMVSFGDSISIDTEQVIYIENGPNYHTYTFAIERTNPSPNDPMENLLLTPLPDGTYKEFIVTYNLTQQEKNNIRNGIYSYANNSTVSELASGTFNGNNQLARMSCGWTTETIWVSCSQHQHDQSNWQDWGSCIAEIPPSVYTITKYSCLEEEDETIAPSDPPGSGGGGGGGSLDPPCETCPPHTPVECIEIPTEPTQPSTGIGDDGGCIIGIPTLPNLPPLDRRTPCEKTKQMLQDPTVQERLEALKEKSMKTNDEAGEIGFAVDANGNPTNIVQGGAHHIKLQSLLPGNTGYYHNHTPEGIKMLSPPDISALFTTIVSSPASTPITTPFEGFVAKEACACVGGFRYFNYLIRFNGTLQYAGTISQKNYDFDRLEKDYQKKARALEGNANYVDNIGQNLNHKGVEKLLFSTFGLMDIAPANMIVHRIDENGNVDNITLDANGNPIATSCP</sequence>
<organism evidence="3 4">
    <name type="scientific">Chryseobacterium lacus</name>
    <dbReference type="NCBI Taxonomy" id="2058346"/>
    <lineage>
        <taxon>Bacteria</taxon>
        <taxon>Pseudomonadati</taxon>
        <taxon>Bacteroidota</taxon>
        <taxon>Flavobacteriia</taxon>
        <taxon>Flavobacteriales</taxon>
        <taxon>Weeksellaceae</taxon>
        <taxon>Chryseobacterium group</taxon>
        <taxon>Chryseobacterium</taxon>
    </lineage>
</organism>
<feature type="signal peptide" evidence="2">
    <location>
        <begin position="1"/>
        <end position="19"/>
    </location>
</feature>
<name>A0A368MX60_9FLAO</name>
<feature type="chain" id="PRO_5016752028" evidence="2">
    <location>
        <begin position="20"/>
        <end position="524"/>
    </location>
</feature>
<evidence type="ECO:0000313" key="4">
    <source>
        <dbReference type="Proteomes" id="UP000252172"/>
    </source>
</evidence>
<proteinExistence type="predicted"/>
<protein>
    <submittedName>
        <fullName evidence="3">Uncharacterized protein</fullName>
    </submittedName>
</protein>
<dbReference type="OrthoDB" id="1236988at2"/>
<feature type="region of interest" description="Disordered" evidence="1">
    <location>
        <begin position="226"/>
        <end position="253"/>
    </location>
</feature>
<keyword evidence="4" id="KW-1185">Reference proteome</keyword>
<evidence type="ECO:0000256" key="2">
    <source>
        <dbReference type="SAM" id="SignalP"/>
    </source>
</evidence>
<dbReference type="EMBL" id="QPIE01000006">
    <property type="protein sequence ID" value="RCU42510.1"/>
    <property type="molecule type" value="Genomic_DNA"/>
</dbReference>
<dbReference type="RefSeq" id="WP_114304203.1">
    <property type="nucleotide sequence ID" value="NZ_QPIE01000006.1"/>
</dbReference>
<keyword evidence="2" id="KW-0732">Signal</keyword>
<reference evidence="3 4" key="1">
    <citation type="submission" date="2018-07" db="EMBL/GenBank/DDBJ databases">
        <title>Chryseobacterium lacus sp. nov., isolated from lake water.</title>
        <authorList>
            <person name="Li C.-M."/>
        </authorList>
    </citation>
    <scope>NUCLEOTIDE SEQUENCE [LARGE SCALE GENOMIC DNA]</scope>
    <source>
        <strain evidence="3 4">YLOS41</strain>
    </source>
</reference>
<gene>
    <name evidence="3" type="ORF">DQ356_09280</name>
</gene>
<comment type="caution">
    <text evidence="3">The sequence shown here is derived from an EMBL/GenBank/DDBJ whole genome shotgun (WGS) entry which is preliminary data.</text>
</comment>
<dbReference type="PROSITE" id="PS51257">
    <property type="entry name" value="PROKAR_LIPOPROTEIN"/>
    <property type="match status" value="1"/>
</dbReference>
<evidence type="ECO:0000313" key="3">
    <source>
        <dbReference type="EMBL" id="RCU42510.1"/>
    </source>
</evidence>
<dbReference type="Proteomes" id="UP000252172">
    <property type="component" value="Unassembled WGS sequence"/>
</dbReference>
<feature type="compositionally biased region" description="Gly residues" evidence="1">
    <location>
        <begin position="237"/>
        <end position="246"/>
    </location>
</feature>
<evidence type="ECO:0000256" key="1">
    <source>
        <dbReference type="SAM" id="MobiDB-lite"/>
    </source>
</evidence>